<evidence type="ECO:0000256" key="1">
    <source>
        <dbReference type="SAM" id="MobiDB-lite"/>
    </source>
</evidence>
<feature type="transmembrane region" description="Helical" evidence="2">
    <location>
        <begin position="147"/>
        <end position="172"/>
    </location>
</feature>
<keyword evidence="2" id="KW-1133">Transmembrane helix</keyword>
<keyword evidence="2" id="KW-0472">Membrane</keyword>
<name>A0ABQ8EZM7_9FUNG</name>
<gene>
    <name evidence="3" type="ORF">BASA50_010068</name>
</gene>
<accession>A0ABQ8EZM7</accession>
<feature type="compositionally biased region" description="Polar residues" evidence="1">
    <location>
        <begin position="441"/>
        <end position="454"/>
    </location>
</feature>
<evidence type="ECO:0000256" key="2">
    <source>
        <dbReference type="SAM" id="Phobius"/>
    </source>
</evidence>
<feature type="transmembrane region" description="Helical" evidence="2">
    <location>
        <begin position="78"/>
        <end position="99"/>
    </location>
</feature>
<dbReference type="Proteomes" id="UP001648503">
    <property type="component" value="Unassembled WGS sequence"/>
</dbReference>
<reference evidence="3 4" key="1">
    <citation type="submission" date="2021-02" db="EMBL/GenBank/DDBJ databases">
        <title>Variation within the Batrachochytrium salamandrivorans European outbreak.</title>
        <authorList>
            <person name="Kelly M."/>
            <person name="Pasmans F."/>
            <person name="Shea T.P."/>
            <person name="Munoz J.F."/>
            <person name="Carranza S."/>
            <person name="Cuomo C.A."/>
            <person name="Martel A."/>
        </authorList>
    </citation>
    <scope>NUCLEOTIDE SEQUENCE [LARGE SCALE GENOMIC DNA]</scope>
    <source>
        <strain evidence="3 4">AMFP18/2</strain>
    </source>
</reference>
<keyword evidence="2" id="KW-0812">Transmembrane</keyword>
<feature type="transmembrane region" description="Helical" evidence="2">
    <location>
        <begin position="43"/>
        <end position="66"/>
    </location>
</feature>
<feature type="region of interest" description="Disordered" evidence="1">
    <location>
        <begin position="340"/>
        <end position="374"/>
    </location>
</feature>
<feature type="transmembrane region" description="Helical" evidence="2">
    <location>
        <begin position="251"/>
        <end position="269"/>
    </location>
</feature>
<comment type="caution">
    <text evidence="3">The sequence shown here is derived from an EMBL/GenBank/DDBJ whole genome shotgun (WGS) entry which is preliminary data.</text>
</comment>
<dbReference type="EMBL" id="JAFCIX010000464">
    <property type="protein sequence ID" value="KAH6589414.1"/>
    <property type="molecule type" value="Genomic_DNA"/>
</dbReference>
<protein>
    <submittedName>
        <fullName evidence="3">Uncharacterized protein</fullName>
    </submittedName>
</protein>
<proteinExistence type="predicted"/>
<organism evidence="3 4">
    <name type="scientific">Batrachochytrium salamandrivorans</name>
    <dbReference type="NCBI Taxonomy" id="1357716"/>
    <lineage>
        <taxon>Eukaryota</taxon>
        <taxon>Fungi</taxon>
        <taxon>Fungi incertae sedis</taxon>
        <taxon>Chytridiomycota</taxon>
        <taxon>Chytridiomycota incertae sedis</taxon>
        <taxon>Chytridiomycetes</taxon>
        <taxon>Rhizophydiales</taxon>
        <taxon>Rhizophydiales incertae sedis</taxon>
        <taxon>Batrachochytrium</taxon>
    </lineage>
</organism>
<keyword evidence="4" id="KW-1185">Reference proteome</keyword>
<feature type="transmembrane region" description="Helical" evidence="2">
    <location>
        <begin position="289"/>
        <end position="306"/>
    </location>
</feature>
<feature type="transmembrane region" description="Helical" evidence="2">
    <location>
        <begin position="111"/>
        <end position="135"/>
    </location>
</feature>
<evidence type="ECO:0000313" key="4">
    <source>
        <dbReference type="Proteomes" id="UP001648503"/>
    </source>
</evidence>
<evidence type="ECO:0000313" key="3">
    <source>
        <dbReference type="EMBL" id="KAH6589414.1"/>
    </source>
</evidence>
<sequence length="512" mass="56861">MAFASTGAQAMSTSGVVQGFYMEVIPTMQPSGLNDGRLISAHLTYAILFCGLGLSDLVSLLFRILFQRTRWGLTIHHLASTSWICVLAYIVYIIIFIDIRISHFNIDMQWFTLRFVGLALTNALATLMLCATMLYRVTSMLKKRRSLPFAGLVLMAALSICYSFAYSCTAIYKVAILDKNILPTGYFFPDLTLNALIGRQAILRVLAAFKHVSQGLYNCICSLMFLNAMYQTNCDNNASTFHSMCKKPDGVQLIFIILLSIFSSVSYLYQAINPIDNSIILFSTYVDAWLFPMTLVAFLSINYVPVDTKAASLPNSEYSDGTNRDQVPYHINTNLVYSRQSNSARTPDSSSNRQMHTSPTSSYPAMPSSYTMDSTARHTTFAPVSNTPPRIAYIETSRKGSLTNLVPSPLYIDPDEIQPARGDHPPRIDTTRFTLANSRDNLNSHQLHRPTSPTVPVRPQGKLRSGDPHRHRNYPAESLRGALSSPGSSQPISPHSIGDLSLSEPLSRQGKF</sequence>
<feature type="region of interest" description="Disordered" evidence="1">
    <location>
        <begin position="441"/>
        <end position="512"/>
    </location>
</feature>